<dbReference type="FunFam" id="3.40.50.300:FF:000285">
    <property type="entry name" value="Sporulation initiation inhibitor Soj"/>
    <property type="match status" value="1"/>
</dbReference>
<dbReference type="RefSeq" id="WP_126331147.1">
    <property type="nucleotide sequence ID" value="NZ_LR134343.1"/>
</dbReference>
<reference evidence="3 4" key="1">
    <citation type="submission" date="2018-12" db="EMBL/GenBank/DDBJ databases">
        <authorList>
            <consortium name="Pathogen Informatics"/>
        </authorList>
    </citation>
    <scope>NUCLEOTIDE SEQUENCE [LARGE SCALE GENOMIC DNA]</scope>
    <source>
        <strain evidence="3 4">NCTC10297</strain>
    </source>
</reference>
<dbReference type="PIRSF" id="PIRSF009320">
    <property type="entry name" value="Nuc_binding_HP_1000"/>
    <property type="match status" value="1"/>
</dbReference>
<dbReference type="SUPFAM" id="SSF52540">
    <property type="entry name" value="P-loop containing nucleoside triphosphate hydrolases"/>
    <property type="match status" value="1"/>
</dbReference>
<dbReference type="EMBL" id="LR134343">
    <property type="protein sequence ID" value="VEG13526.1"/>
    <property type="molecule type" value="Genomic_DNA"/>
</dbReference>
<dbReference type="OrthoDB" id="9815116at2"/>
<dbReference type="InterPro" id="IPR050678">
    <property type="entry name" value="DNA_Partitioning_ATPase"/>
</dbReference>
<dbReference type="CDD" id="cd02042">
    <property type="entry name" value="ParAB_family"/>
    <property type="match status" value="1"/>
</dbReference>
<gene>
    <name evidence="3" type="primary">soj</name>
    <name evidence="3" type="ORF">NCTC10297_01491</name>
</gene>
<dbReference type="InterPro" id="IPR025669">
    <property type="entry name" value="AAA_dom"/>
</dbReference>
<evidence type="ECO:0000256" key="1">
    <source>
        <dbReference type="ARBA" id="ARBA00060876"/>
    </source>
</evidence>
<sequence>MEIIAVANQKGGVGKTTTTVNLAAALSLIAKKKVLLIDLDSQGNATTSLGLDKNTLTHTMADVLLDGVPLADAIIKSEQGVDVIGANRDLAGIDVSLAGVSDAPFLLRQAIADAKAANRLDYDYIIMDCAPSLSMITVNALAATEGVIIPMQCEYYALEGVADLIATIDKLKNINPNLSIRGVVRTLFDYRNTLAQDVSAELVRHFGDLVYQTSIPRNVRLAEAPSFGQSIFGYEKSSKGAIAYHMLMNEVVAQSKARNLSA</sequence>
<name>A0A3S4R1M3_9GAMM</name>
<dbReference type="AlphaFoldDB" id="A0A3S4R1M3"/>
<proteinExistence type="predicted"/>
<feature type="domain" description="AAA" evidence="2">
    <location>
        <begin position="1"/>
        <end position="180"/>
    </location>
</feature>
<dbReference type="Proteomes" id="UP000274100">
    <property type="component" value="Chromosome"/>
</dbReference>
<dbReference type="PANTHER" id="PTHR13696">
    <property type="entry name" value="P-LOOP CONTAINING NUCLEOSIDE TRIPHOSPHATE HYDROLASE"/>
    <property type="match status" value="1"/>
</dbReference>
<dbReference type="PANTHER" id="PTHR13696:SF52">
    <property type="entry name" value="PARA FAMILY PROTEIN CT_582"/>
    <property type="match status" value="1"/>
</dbReference>
<dbReference type="Pfam" id="PF13614">
    <property type="entry name" value="AAA_31"/>
    <property type="match status" value="1"/>
</dbReference>
<comment type="similarity">
    <text evidence="1">To B.subtilis soj.</text>
</comment>
<dbReference type="InterPro" id="IPR027417">
    <property type="entry name" value="P-loop_NTPase"/>
</dbReference>
<dbReference type="KEGG" id="mcun:NCTC10297_01491"/>
<evidence type="ECO:0000313" key="4">
    <source>
        <dbReference type="Proteomes" id="UP000274100"/>
    </source>
</evidence>
<evidence type="ECO:0000313" key="3">
    <source>
        <dbReference type="EMBL" id="VEG13526.1"/>
    </source>
</evidence>
<accession>A0A3S4R1M3</accession>
<evidence type="ECO:0000259" key="2">
    <source>
        <dbReference type="Pfam" id="PF13614"/>
    </source>
</evidence>
<protein>
    <submittedName>
        <fullName evidence="3">Sporulation initiation inhibitor protein soj</fullName>
    </submittedName>
</protein>
<dbReference type="CDD" id="cd01983">
    <property type="entry name" value="SIMIBI"/>
    <property type="match status" value="1"/>
</dbReference>
<dbReference type="Gene3D" id="3.40.50.300">
    <property type="entry name" value="P-loop containing nucleotide triphosphate hydrolases"/>
    <property type="match status" value="1"/>
</dbReference>
<organism evidence="3 4">
    <name type="scientific">Moraxella cuniculi</name>
    <dbReference type="NCBI Taxonomy" id="34061"/>
    <lineage>
        <taxon>Bacteria</taxon>
        <taxon>Pseudomonadati</taxon>
        <taxon>Pseudomonadota</taxon>
        <taxon>Gammaproteobacteria</taxon>
        <taxon>Moraxellales</taxon>
        <taxon>Moraxellaceae</taxon>
        <taxon>Moraxella</taxon>
    </lineage>
</organism>